<sequence>MRTDLYDGMSDAVQNSEAILYSENCMKEIKYAADERVHLIVARLFDDPFEILLKLKREKGAAFLITAGRFTTELVKSRVLAHWPTPNADEDEIDLIRVNIPASRTAVISQIQKTCDLQNFEVKIKKLLLGGQLSNLTDERLRVLLQIQRQAKQDNPESPDQIELWIRVVDLIGPFQASTVTVLEIQESINTSSLLRINEPVNEFDTLKKLVIETNEDVENLFKTSNARISRLIESYEIGHLENTTLPPVFVKEDDFLLEDVVPITVESNASISSPLLQELLDWLSPVEFQSDLEKFRSMYIQGTRNWDLNAFHNWINDNKSSTLCQLGGAGVGKSMFAWLVYASAATIQTYTVGAHFFCKHNNERKNNPRNIVSTMACQLALQFPAFQNHLKTLKTEYEQKMVTNHDLVPLFDHPDSFKLMIVDGLYQITIPSGKTLLLIIDALDECGKQGDLNRQYLLTRIGKDCQMLPHNIRLFVTSRPESDIVTILEKLKTQEMRSREELNLLDIKVYVTEMFRRLCFDSTKPSHQSLIDRLVDASEGLFVFAALACKEISDVMVEEDLTPDHEKVGLLIDRLVNDGGGLDGIYLPIFQRVYNNAKEKDTFMLRSVIGVAINAKISLDSKVVAFILKIRSRDVQAELIKVRSLLFLDQGKITILHKSVKDFLISETRCVDSRFLIKTAIYHNMLCERALESLNSAGNRDIGPIEKLFLENYATDYWAFHLENGQLLSNVNLLQQFLSGNKPPLFGW</sequence>
<evidence type="ECO:0000256" key="1">
    <source>
        <dbReference type="ARBA" id="ARBA00022737"/>
    </source>
</evidence>
<name>A0AAD5T4B1_9FUNG</name>
<keyword evidence="1" id="KW-0677">Repeat</keyword>
<feature type="domain" description="Nephrocystin 3-like N-terminal" evidence="2">
    <location>
        <begin position="303"/>
        <end position="480"/>
    </location>
</feature>
<dbReference type="Pfam" id="PF24883">
    <property type="entry name" value="NPHP3_N"/>
    <property type="match status" value="1"/>
</dbReference>
<dbReference type="InterPro" id="IPR027417">
    <property type="entry name" value="P-loop_NTPase"/>
</dbReference>
<gene>
    <name evidence="3" type="ORF">HK100_008173</name>
</gene>
<comment type="caution">
    <text evidence="3">The sequence shown here is derived from an EMBL/GenBank/DDBJ whole genome shotgun (WGS) entry which is preliminary data.</text>
</comment>
<evidence type="ECO:0000259" key="2">
    <source>
        <dbReference type="Pfam" id="PF24883"/>
    </source>
</evidence>
<accession>A0AAD5T4B1</accession>
<dbReference type="Gene3D" id="3.40.50.300">
    <property type="entry name" value="P-loop containing nucleotide triphosphate hydrolases"/>
    <property type="match status" value="1"/>
</dbReference>
<organism evidence="3 4">
    <name type="scientific">Physocladia obscura</name>
    <dbReference type="NCBI Taxonomy" id="109957"/>
    <lineage>
        <taxon>Eukaryota</taxon>
        <taxon>Fungi</taxon>
        <taxon>Fungi incertae sedis</taxon>
        <taxon>Chytridiomycota</taxon>
        <taxon>Chytridiomycota incertae sedis</taxon>
        <taxon>Chytridiomycetes</taxon>
        <taxon>Chytridiales</taxon>
        <taxon>Chytriomycetaceae</taxon>
        <taxon>Physocladia</taxon>
    </lineage>
</organism>
<dbReference type="EMBL" id="JADGJH010000393">
    <property type="protein sequence ID" value="KAJ3130223.1"/>
    <property type="molecule type" value="Genomic_DNA"/>
</dbReference>
<feature type="non-terminal residue" evidence="3">
    <location>
        <position position="749"/>
    </location>
</feature>
<dbReference type="AlphaFoldDB" id="A0AAD5T4B1"/>
<proteinExistence type="predicted"/>
<dbReference type="InterPro" id="IPR056884">
    <property type="entry name" value="NPHP3-like_N"/>
</dbReference>
<protein>
    <recommendedName>
        <fullName evidence="2">Nephrocystin 3-like N-terminal domain-containing protein</fullName>
    </recommendedName>
</protein>
<dbReference type="PANTHER" id="PTHR10039:SF17">
    <property type="entry name" value="FUNGAL STAND N-TERMINAL GOODBYE DOMAIN-CONTAINING PROTEIN-RELATED"/>
    <property type="match status" value="1"/>
</dbReference>
<dbReference type="SUPFAM" id="SSF52540">
    <property type="entry name" value="P-loop containing nucleoside triphosphate hydrolases"/>
    <property type="match status" value="1"/>
</dbReference>
<evidence type="ECO:0000313" key="3">
    <source>
        <dbReference type="EMBL" id="KAJ3130223.1"/>
    </source>
</evidence>
<dbReference type="PANTHER" id="PTHR10039">
    <property type="entry name" value="AMELOGENIN"/>
    <property type="match status" value="1"/>
</dbReference>
<dbReference type="Proteomes" id="UP001211907">
    <property type="component" value="Unassembled WGS sequence"/>
</dbReference>
<reference evidence="3" key="1">
    <citation type="submission" date="2020-05" db="EMBL/GenBank/DDBJ databases">
        <title>Phylogenomic resolution of chytrid fungi.</title>
        <authorList>
            <person name="Stajich J.E."/>
            <person name="Amses K."/>
            <person name="Simmons R."/>
            <person name="Seto K."/>
            <person name="Myers J."/>
            <person name="Bonds A."/>
            <person name="Quandt C.A."/>
            <person name="Barry K."/>
            <person name="Liu P."/>
            <person name="Grigoriev I."/>
            <person name="Longcore J.E."/>
            <person name="James T.Y."/>
        </authorList>
    </citation>
    <scope>NUCLEOTIDE SEQUENCE</scope>
    <source>
        <strain evidence="3">JEL0513</strain>
    </source>
</reference>
<keyword evidence="4" id="KW-1185">Reference proteome</keyword>
<evidence type="ECO:0000313" key="4">
    <source>
        <dbReference type="Proteomes" id="UP001211907"/>
    </source>
</evidence>